<evidence type="ECO:0000313" key="1">
    <source>
        <dbReference type="EMBL" id="KIZ17865.1"/>
    </source>
</evidence>
<accession>A0A0D7CPS3</accession>
<protein>
    <recommendedName>
        <fullName evidence="3">IrrE N-terminal-like domain-containing protein</fullName>
    </recommendedName>
</protein>
<sequence>MKERELRRSCKRELRALDIQPPLQVDVLCQQLGERRGRPIRLVSHPMPVPGPFGAWIATASTDYILYQQETTASHQRHIILHEVGHILADHQSDGIDDAALWNGAVPDLSAGSVKRLLRRTSYDEEHEHQAELVATIILEWASVLDRVAPRRAATPSLRRVQTALGDRQGWL</sequence>
<evidence type="ECO:0000313" key="2">
    <source>
        <dbReference type="Proteomes" id="UP000032458"/>
    </source>
</evidence>
<evidence type="ECO:0008006" key="3">
    <source>
        <dbReference type="Google" id="ProtNLM"/>
    </source>
</evidence>
<name>A0A0D7CPS3_9ACTN</name>
<dbReference type="Gene3D" id="1.10.10.2910">
    <property type="match status" value="1"/>
</dbReference>
<gene>
    <name evidence="1" type="ORF">SNA_11405</name>
</gene>
<dbReference type="Proteomes" id="UP000032458">
    <property type="component" value="Unassembled WGS sequence"/>
</dbReference>
<proteinExistence type="predicted"/>
<dbReference type="AlphaFoldDB" id="A0A0D7CPS3"/>
<dbReference type="PATRIC" id="fig|1240678.4.peg.2395"/>
<organism evidence="1 2">
    <name type="scientific">Streptomyces natalensis ATCC 27448</name>
    <dbReference type="NCBI Taxonomy" id="1240678"/>
    <lineage>
        <taxon>Bacteria</taxon>
        <taxon>Bacillati</taxon>
        <taxon>Actinomycetota</taxon>
        <taxon>Actinomycetes</taxon>
        <taxon>Kitasatosporales</taxon>
        <taxon>Streptomycetaceae</taxon>
        <taxon>Streptomyces</taxon>
    </lineage>
</organism>
<dbReference type="EMBL" id="JRKI01000016">
    <property type="protein sequence ID" value="KIZ17865.1"/>
    <property type="molecule type" value="Genomic_DNA"/>
</dbReference>
<keyword evidence="2" id="KW-1185">Reference proteome</keyword>
<reference evidence="1 2" key="1">
    <citation type="submission" date="2014-09" db="EMBL/GenBank/DDBJ databases">
        <title>Draft genome sequence of Streptomyces natalensis ATCC 27448, producer of the antifungal pimaricin.</title>
        <authorList>
            <person name="Mendes M.V."/>
            <person name="Beites T."/>
            <person name="Pires S."/>
            <person name="Santos C.L."/>
            <person name="Moradas-Ferreira P."/>
        </authorList>
    </citation>
    <scope>NUCLEOTIDE SEQUENCE [LARGE SCALE GENOMIC DNA]</scope>
    <source>
        <strain evidence="1 2">ATCC 27448</strain>
    </source>
</reference>
<comment type="caution">
    <text evidence="1">The sequence shown here is derived from an EMBL/GenBank/DDBJ whole genome shotgun (WGS) entry which is preliminary data.</text>
</comment>